<dbReference type="Gene3D" id="3.40.50.1820">
    <property type="entry name" value="alpha/beta hydrolase"/>
    <property type="match status" value="1"/>
</dbReference>
<evidence type="ECO:0000313" key="2">
    <source>
        <dbReference type="EMBL" id="WTP47517.1"/>
    </source>
</evidence>
<name>A0ABZ1J8E0_9ACTN</name>
<dbReference type="Pfam" id="PF08386">
    <property type="entry name" value="Abhydrolase_4"/>
    <property type="match status" value="1"/>
</dbReference>
<evidence type="ECO:0000259" key="1">
    <source>
        <dbReference type="Pfam" id="PF08386"/>
    </source>
</evidence>
<proteinExistence type="predicted"/>
<protein>
    <submittedName>
        <fullName evidence="2">Lysophospholipase</fullName>
    </submittedName>
</protein>
<keyword evidence="3" id="KW-1185">Reference proteome</keyword>
<dbReference type="InterPro" id="IPR013595">
    <property type="entry name" value="Pept_S33_TAP-like_C"/>
</dbReference>
<sequence>MTEYTDHHAPEGLRTRGTVIVVPGRGETRETYTRLGRRLAADAYRVRVVDAPDLDADDDLGSQLADFGARLAAAGDGTAGGNGTGGGTENGIVRPVVLVGADTGALAVAALVGAADTVTGLRPDAVVLAGLPGRTTGAVDAAGTWDDELDVRTSCPAHRGRLTDDTRVRRGALGESVPEALLAAAYGSEADTPALLLVGDADPLADHDAIVRTAKSLPRARLSTVRGGHHDVLNDLQHRSVAAEIVTFLETLRNELVPLIAVETSAW</sequence>
<dbReference type="EMBL" id="CP108133">
    <property type="protein sequence ID" value="WTP47517.1"/>
    <property type="molecule type" value="Genomic_DNA"/>
</dbReference>
<evidence type="ECO:0000313" key="3">
    <source>
        <dbReference type="Proteomes" id="UP001432166"/>
    </source>
</evidence>
<dbReference type="SUPFAM" id="SSF53474">
    <property type="entry name" value="alpha/beta-Hydrolases"/>
    <property type="match status" value="1"/>
</dbReference>
<dbReference type="InterPro" id="IPR029058">
    <property type="entry name" value="AB_hydrolase_fold"/>
</dbReference>
<feature type="domain" description="Peptidase S33 tripeptidyl aminopeptidase-like C-terminal" evidence="1">
    <location>
        <begin position="190"/>
        <end position="252"/>
    </location>
</feature>
<reference evidence="2" key="1">
    <citation type="submission" date="2022-10" db="EMBL/GenBank/DDBJ databases">
        <title>The complete genomes of actinobacterial strains from the NBC collection.</title>
        <authorList>
            <person name="Joergensen T.S."/>
            <person name="Alvarez Arevalo M."/>
            <person name="Sterndorff E.B."/>
            <person name="Faurdal D."/>
            <person name="Vuksanovic O."/>
            <person name="Mourched A.-S."/>
            <person name="Charusanti P."/>
            <person name="Shaw S."/>
            <person name="Blin K."/>
            <person name="Weber T."/>
        </authorList>
    </citation>
    <scope>NUCLEOTIDE SEQUENCE</scope>
    <source>
        <strain evidence="2">NBC_00189</strain>
    </source>
</reference>
<dbReference type="RefSeq" id="WP_265648385.1">
    <property type="nucleotide sequence ID" value="NZ_CP108133.1"/>
</dbReference>
<dbReference type="Proteomes" id="UP001432166">
    <property type="component" value="Chromosome"/>
</dbReference>
<accession>A0ABZ1J8E0</accession>
<organism evidence="2 3">
    <name type="scientific">Streptomyces tauricus</name>
    <dbReference type="NCBI Taxonomy" id="68274"/>
    <lineage>
        <taxon>Bacteria</taxon>
        <taxon>Bacillati</taxon>
        <taxon>Actinomycetota</taxon>
        <taxon>Actinomycetes</taxon>
        <taxon>Kitasatosporales</taxon>
        <taxon>Streptomycetaceae</taxon>
        <taxon>Streptomyces</taxon>
        <taxon>Streptomyces aurantiacus group</taxon>
    </lineage>
</organism>
<gene>
    <name evidence="2" type="ORF">OG288_03820</name>
</gene>